<dbReference type="PANTHER" id="PTHR45616:SF59">
    <property type="entry name" value="KERATIN, TYPE II CYTOSKELETAL 8"/>
    <property type="match status" value="1"/>
</dbReference>
<dbReference type="Pfam" id="PF16208">
    <property type="entry name" value="Keratin_2_head"/>
    <property type="match status" value="1"/>
</dbReference>
<evidence type="ECO:0000256" key="4">
    <source>
        <dbReference type="RuleBase" id="RU000685"/>
    </source>
</evidence>
<dbReference type="PANTHER" id="PTHR45616">
    <property type="entry name" value="GATA-TYPE DOMAIN-CONTAINING PROTEIN"/>
    <property type="match status" value="1"/>
</dbReference>
<dbReference type="PROSITE" id="PS51842">
    <property type="entry name" value="IF_ROD_2"/>
    <property type="match status" value="1"/>
</dbReference>
<dbReference type="InterPro" id="IPR039008">
    <property type="entry name" value="IF_rod_dom"/>
</dbReference>
<feature type="coiled-coil region" evidence="5">
    <location>
        <begin position="332"/>
        <end position="412"/>
    </location>
</feature>
<sequence length="544" mass="58037">MSYLTKKTSYHVKSSSSGSAPRSFSSQSYSGPSISRQSYTARSSYGGVNRGLGGGLGGGSYISSSTAYGGGMGLGMSAGMGMGAGMSMGGNIMPITAVSVNKSLLAPLNLEIDPTIQAVRTQEKEQIKTLNNRFASFIDKVRFLEQQNKMLETKWSLLQGQTTTRSNIDGMFEAYIANLRRQLDSLGNDKMRLEADLHNMQGLVEDFKNKYEDEINKRTEAENDFVLIKKDVDEAYMNKVELEAKLESLTDEINFLRQIYEEELRELQGQIKDTSVIVEMDNSRNLDMDAIVAEVRAQYEDIANRSRAEAESWYKQKFEEMQSSAGQYGDDLRNTKAEIAELNRMISRLQNEIEAVKGQRANLEAQIAEAEERGELAVKDAKLRIKDLEEALQRAKQDMARQVREYQELMNVKLALDIEIATYRKLLEGEETRIASGGGSATIHIQESSSGGGGSGFGGGFGYGGGAGGAGFGMGGGGSGFGGGFGYGGGAGGAGFGLGGGIGGGLGGGIGGGMGFGGGSSLSLGGGGGSMTMSRSSTVQQRRL</sequence>
<dbReference type="Gene3D" id="1.20.5.170">
    <property type="match status" value="1"/>
</dbReference>
<feature type="compositionally biased region" description="Polar residues" evidence="6">
    <location>
        <begin position="1"/>
        <end position="13"/>
    </location>
</feature>
<dbReference type="InterPro" id="IPR032444">
    <property type="entry name" value="Keratin_2_head"/>
</dbReference>
<dbReference type="Proteomes" id="UP001501920">
    <property type="component" value="Chromosome 9"/>
</dbReference>
<keyword evidence="9" id="KW-1185">Reference proteome</keyword>
<dbReference type="GO" id="GO:0031424">
    <property type="term" value="P:keratinization"/>
    <property type="evidence" value="ECO:0007669"/>
    <property type="project" value="TreeGrafter"/>
</dbReference>
<evidence type="ECO:0000313" key="9">
    <source>
        <dbReference type="Proteomes" id="UP001501920"/>
    </source>
</evidence>
<evidence type="ECO:0000256" key="2">
    <source>
        <dbReference type="ARBA" id="ARBA00023054"/>
    </source>
</evidence>
<feature type="compositionally biased region" description="Low complexity" evidence="6">
    <location>
        <begin position="14"/>
        <end position="28"/>
    </location>
</feature>
<dbReference type="Pfam" id="PF00038">
    <property type="entry name" value="Filament"/>
    <property type="match status" value="1"/>
</dbReference>
<gene>
    <name evidence="8" type="primary">ETF1</name>
</gene>
<accession>A0A3B4DLA8</accession>
<reference evidence="8" key="3">
    <citation type="submission" date="2025-09" db="UniProtKB">
        <authorList>
            <consortium name="Ensembl"/>
        </authorList>
    </citation>
    <scope>IDENTIFICATION</scope>
</reference>
<evidence type="ECO:0000256" key="6">
    <source>
        <dbReference type="SAM" id="MobiDB-lite"/>
    </source>
</evidence>
<organism evidence="8 9">
    <name type="scientific">Pygocentrus nattereri</name>
    <name type="common">Red-bellied piranha</name>
    <dbReference type="NCBI Taxonomy" id="42514"/>
    <lineage>
        <taxon>Eukaryota</taxon>
        <taxon>Metazoa</taxon>
        <taxon>Chordata</taxon>
        <taxon>Craniata</taxon>
        <taxon>Vertebrata</taxon>
        <taxon>Euteleostomi</taxon>
        <taxon>Actinopterygii</taxon>
        <taxon>Neopterygii</taxon>
        <taxon>Teleostei</taxon>
        <taxon>Ostariophysi</taxon>
        <taxon>Characiformes</taxon>
        <taxon>Characoidei</taxon>
        <taxon>Pygocentrus</taxon>
    </lineage>
</organism>
<name>A0A3B4DLA8_PYGNA</name>
<dbReference type="FunFam" id="1.20.5.500:FF:000001">
    <property type="entry name" value="Type II keratin 23"/>
    <property type="match status" value="1"/>
</dbReference>
<comment type="similarity">
    <text evidence="3 4">Belongs to the intermediate filament family.</text>
</comment>
<feature type="region of interest" description="Disordered" evidence="6">
    <location>
        <begin position="1"/>
        <end position="37"/>
    </location>
</feature>
<dbReference type="Gene3D" id="1.20.5.1160">
    <property type="entry name" value="Vasodilator-stimulated phosphoprotein"/>
    <property type="match status" value="1"/>
</dbReference>
<reference evidence="8" key="2">
    <citation type="submission" date="2025-08" db="UniProtKB">
        <authorList>
            <consortium name="Ensembl"/>
        </authorList>
    </citation>
    <scope>IDENTIFICATION</scope>
</reference>
<dbReference type="PRINTS" id="PR01276">
    <property type="entry name" value="TYPE2KERATIN"/>
</dbReference>
<dbReference type="FunFam" id="1.20.5.170:FF:000004">
    <property type="entry name" value="Keratin, type II cytoskeletal 5"/>
    <property type="match status" value="1"/>
</dbReference>
<evidence type="ECO:0000259" key="7">
    <source>
        <dbReference type="PROSITE" id="PS51842"/>
    </source>
</evidence>
<dbReference type="FunFam" id="1.20.5.1160:FF:000001">
    <property type="entry name" value="Keratin type II"/>
    <property type="match status" value="1"/>
</dbReference>
<keyword evidence="2 5" id="KW-0175">Coiled coil</keyword>
<dbReference type="AlphaFoldDB" id="A0A3B4DLA8"/>
<evidence type="ECO:0000256" key="5">
    <source>
        <dbReference type="SAM" id="Coils"/>
    </source>
</evidence>
<dbReference type="GO" id="GO:0045109">
    <property type="term" value="P:intermediate filament organization"/>
    <property type="evidence" value="ECO:0007669"/>
    <property type="project" value="TreeGrafter"/>
</dbReference>
<dbReference type="GeneTree" id="ENSGT00940000161090"/>
<dbReference type="SUPFAM" id="SSF64593">
    <property type="entry name" value="Intermediate filament protein, coiled coil region"/>
    <property type="match status" value="3"/>
</dbReference>
<feature type="coiled-coil region" evidence="5">
    <location>
        <begin position="176"/>
        <end position="277"/>
    </location>
</feature>
<proteinExistence type="inferred from homology"/>
<dbReference type="InterPro" id="IPR018039">
    <property type="entry name" value="IF_conserved"/>
</dbReference>
<dbReference type="GO" id="GO:0045095">
    <property type="term" value="C:keratin filament"/>
    <property type="evidence" value="ECO:0007669"/>
    <property type="project" value="InterPro"/>
</dbReference>
<dbReference type="SMART" id="SM01391">
    <property type="entry name" value="Filament"/>
    <property type="match status" value="1"/>
</dbReference>
<feature type="domain" description="IF rod" evidence="7">
    <location>
        <begin position="123"/>
        <end position="434"/>
    </location>
</feature>
<dbReference type="Ensembl" id="ENSPNAT00000010623.2">
    <property type="protein sequence ID" value="ENSPNAP00000024238.2"/>
    <property type="gene ID" value="ENSPNAG00000009650.2"/>
</dbReference>
<evidence type="ECO:0000313" key="8">
    <source>
        <dbReference type="Ensembl" id="ENSPNAP00000024238.2"/>
    </source>
</evidence>
<dbReference type="GO" id="GO:0005615">
    <property type="term" value="C:extracellular space"/>
    <property type="evidence" value="ECO:0007669"/>
    <property type="project" value="TreeGrafter"/>
</dbReference>
<dbReference type="Gene3D" id="1.20.5.500">
    <property type="entry name" value="Single helix bin"/>
    <property type="match status" value="1"/>
</dbReference>
<reference evidence="8 9" key="1">
    <citation type="submission" date="2020-10" db="EMBL/GenBank/DDBJ databases">
        <title>Pygocentrus nattereri (red-bellied piranha) genome, fPygNat1, primary haplotype.</title>
        <authorList>
            <person name="Myers G."/>
            <person name="Meyer A."/>
            <person name="Karagic N."/>
            <person name="Pippel M."/>
            <person name="Winkler S."/>
            <person name="Tracey A."/>
            <person name="Wood J."/>
            <person name="Formenti G."/>
            <person name="Howe K."/>
            <person name="Fedrigo O."/>
            <person name="Jarvis E.D."/>
        </authorList>
    </citation>
    <scope>NUCLEOTIDE SEQUENCE [LARGE SCALE GENOMIC DNA]</scope>
</reference>
<evidence type="ECO:0000256" key="1">
    <source>
        <dbReference type="ARBA" id="ARBA00022754"/>
    </source>
</evidence>
<dbReference type="InterPro" id="IPR003054">
    <property type="entry name" value="Keratin_II"/>
</dbReference>
<keyword evidence="1 4" id="KW-0403">Intermediate filament</keyword>
<protein>
    <recommendedName>
        <fullName evidence="7">IF rod domain-containing protein</fullName>
    </recommendedName>
</protein>
<evidence type="ECO:0000256" key="3">
    <source>
        <dbReference type="ARBA" id="ARBA00061646"/>
    </source>
</evidence>
<dbReference type="PROSITE" id="PS00226">
    <property type="entry name" value="IF_ROD_1"/>
    <property type="match status" value="1"/>
</dbReference>
<dbReference type="GO" id="GO:0030280">
    <property type="term" value="F:structural constituent of skin epidermis"/>
    <property type="evidence" value="ECO:0007669"/>
    <property type="project" value="TreeGrafter"/>
</dbReference>